<proteinExistence type="predicted"/>
<evidence type="ECO:0000313" key="2">
    <source>
        <dbReference type="EMBL" id="MDT8842685.1"/>
    </source>
</evidence>
<accession>A0AAP5UX81</accession>
<evidence type="ECO:0000313" key="3">
    <source>
        <dbReference type="Proteomes" id="UP000032614"/>
    </source>
</evidence>
<organism evidence="2 4">
    <name type="scientific">Paraburkholderia fungorum</name>
    <dbReference type="NCBI Taxonomy" id="134537"/>
    <lineage>
        <taxon>Bacteria</taxon>
        <taxon>Pseudomonadati</taxon>
        <taxon>Pseudomonadota</taxon>
        <taxon>Betaproteobacteria</taxon>
        <taxon>Burkholderiales</taxon>
        <taxon>Burkholderiaceae</taxon>
        <taxon>Paraburkholderia</taxon>
    </lineage>
</organism>
<gene>
    <name evidence="1" type="ORF">OI25_7264</name>
    <name evidence="2" type="ORF">ParKJ_35185</name>
</gene>
<protein>
    <submittedName>
        <fullName evidence="2">Uncharacterized protein</fullName>
    </submittedName>
</protein>
<dbReference type="RefSeq" id="WP_106355701.1">
    <property type="nucleotide sequence ID" value="NZ_CP010025.1"/>
</dbReference>
<dbReference type="Proteomes" id="UP001246473">
    <property type="component" value="Unassembled WGS sequence"/>
</dbReference>
<evidence type="ECO:0000313" key="1">
    <source>
        <dbReference type="EMBL" id="AJZ56803.1"/>
    </source>
</evidence>
<dbReference type="KEGG" id="bfn:OI25_7264"/>
<reference evidence="1 3" key="1">
    <citation type="journal article" date="2015" name="Genome Announc.">
        <title>Complete genome sequences for 59 burkholderia isolates, both pathogenic and near neighbor.</title>
        <authorList>
            <person name="Johnson S.L."/>
            <person name="Bishop-Lilly K.A."/>
            <person name="Ladner J.T."/>
            <person name="Daligault H.E."/>
            <person name="Davenport K.W."/>
            <person name="Jaissle J."/>
            <person name="Frey K.G."/>
            <person name="Koroleva G.I."/>
            <person name="Bruce D.C."/>
            <person name="Coyne S.R."/>
            <person name="Broomall S.M."/>
            <person name="Li P.E."/>
            <person name="Teshima H."/>
            <person name="Gibbons H.S."/>
            <person name="Palacios G.F."/>
            <person name="Rosenzweig C.N."/>
            <person name="Redden C.L."/>
            <person name="Xu Y."/>
            <person name="Minogue T.D."/>
            <person name="Chain P.S."/>
        </authorList>
    </citation>
    <scope>NUCLEOTIDE SEQUENCE [LARGE SCALE GENOMIC DNA]</scope>
    <source>
        <strain evidence="1 3">ATCC BAA-463</strain>
    </source>
</reference>
<dbReference type="Proteomes" id="UP000032614">
    <property type="component" value="Chromosome 3"/>
</dbReference>
<dbReference type="EMBL" id="JANSLM010000018">
    <property type="protein sequence ID" value="MDT8842685.1"/>
    <property type="molecule type" value="Genomic_DNA"/>
</dbReference>
<dbReference type="AlphaFoldDB" id="A0AAP5UX81"/>
<sequence length="94" mass="9900">MDKKDLNRRAAIVALADPEGDLPGEFDTFDPISNRDDLVRLLISTQISFTRCAAGVTAEGPFNEAVTEAVNGSEVDAAALAAVKLAASWAPSPR</sequence>
<name>A0AAP5UX81_9BURK</name>
<evidence type="ECO:0000313" key="4">
    <source>
        <dbReference type="Proteomes" id="UP001246473"/>
    </source>
</evidence>
<dbReference type="GeneID" id="66513594"/>
<dbReference type="EMBL" id="CP010025">
    <property type="protein sequence ID" value="AJZ56803.1"/>
    <property type="molecule type" value="Genomic_DNA"/>
</dbReference>
<reference evidence="2" key="2">
    <citation type="submission" date="2022-08" db="EMBL/GenBank/DDBJ databases">
        <authorList>
            <person name="Kim S.-J."/>
        </authorList>
    </citation>
    <scope>NUCLEOTIDE SEQUENCE</scope>
    <source>
        <strain evidence="2">KJ</strain>
    </source>
</reference>